<protein>
    <submittedName>
        <fullName evidence="2">Uncharacterized protein</fullName>
    </submittedName>
</protein>
<dbReference type="EMBL" id="BSUO01000001">
    <property type="protein sequence ID" value="GMA38894.1"/>
    <property type="molecule type" value="Genomic_DNA"/>
</dbReference>
<proteinExistence type="predicted"/>
<feature type="region of interest" description="Disordered" evidence="1">
    <location>
        <begin position="86"/>
        <end position="112"/>
    </location>
</feature>
<gene>
    <name evidence="2" type="ORF">GCM10025883_09390</name>
</gene>
<comment type="caution">
    <text evidence="2">The sequence shown here is derived from an EMBL/GenBank/DDBJ whole genome shotgun (WGS) entry which is preliminary data.</text>
</comment>
<sequence>MPAFARVVHRHSGLVQGLDRYVVQGGQGGADARRDAGAGGQEREIDDASVQVGVDHRPAAVAESSDADRRGDVERQVARDLLQKGDRGVLQRRRHRISRQPHHPGPFTVVDDEPHVELLPDALGDHVDADRQQTGHGAVGEGSEMVGVIFTPPR</sequence>
<feature type="region of interest" description="Disordered" evidence="1">
    <location>
        <begin position="128"/>
        <end position="154"/>
    </location>
</feature>
<keyword evidence="3" id="KW-1185">Reference proteome</keyword>
<evidence type="ECO:0000256" key="1">
    <source>
        <dbReference type="SAM" id="MobiDB-lite"/>
    </source>
</evidence>
<evidence type="ECO:0000313" key="2">
    <source>
        <dbReference type="EMBL" id="GMA38894.1"/>
    </source>
</evidence>
<accession>A0ABQ6IQA1</accession>
<evidence type="ECO:0000313" key="3">
    <source>
        <dbReference type="Proteomes" id="UP001157126"/>
    </source>
</evidence>
<dbReference type="Proteomes" id="UP001157126">
    <property type="component" value="Unassembled WGS sequence"/>
</dbReference>
<reference evidence="3" key="1">
    <citation type="journal article" date="2019" name="Int. J. Syst. Evol. Microbiol.">
        <title>The Global Catalogue of Microorganisms (GCM) 10K type strain sequencing project: providing services to taxonomists for standard genome sequencing and annotation.</title>
        <authorList>
            <consortium name="The Broad Institute Genomics Platform"/>
            <consortium name="The Broad Institute Genome Sequencing Center for Infectious Disease"/>
            <person name="Wu L."/>
            <person name="Ma J."/>
        </authorList>
    </citation>
    <scope>NUCLEOTIDE SEQUENCE [LARGE SCALE GENOMIC DNA]</scope>
    <source>
        <strain evidence="3">NBRC 113072</strain>
    </source>
</reference>
<name>A0ABQ6IQA1_9MICO</name>
<organism evidence="2 3">
    <name type="scientific">Mobilicoccus caccae</name>
    <dbReference type="NCBI Taxonomy" id="1859295"/>
    <lineage>
        <taxon>Bacteria</taxon>
        <taxon>Bacillati</taxon>
        <taxon>Actinomycetota</taxon>
        <taxon>Actinomycetes</taxon>
        <taxon>Micrococcales</taxon>
        <taxon>Dermatophilaceae</taxon>
        <taxon>Mobilicoccus</taxon>
    </lineage>
</organism>
<dbReference type="RefSeq" id="WP_284302920.1">
    <property type="nucleotide sequence ID" value="NZ_BSUO01000001.1"/>
</dbReference>
<feature type="region of interest" description="Disordered" evidence="1">
    <location>
        <begin position="26"/>
        <end position="45"/>
    </location>
</feature>
<feature type="compositionally biased region" description="Basic residues" evidence="1">
    <location>
        <begin position="90"/>
        <end position="102"/>
    </location>
</feature>